<accession>A0A9K3LEL2</accession>
<dbReference type="PANTHER" id="PTHR14614">
    <property type="entry name" value="HEPATOCELLULAR CARCINOMA-ASSOCIATED ANTIGEN"/>
    <property type="match status" value="1"/>
</dbReference>
<dbReference type="PANTHER" id="PTHR14614:SF109">
    <property type="entry name" value="RIBOSOMAL LYSINE N-METHYLTRANSFERASE 5"/>
    <property type="match status" value="1"/>
</dbReference>
<evidence type="ECO:0000313" key="3">
    <source>
        <dbReference type="Proteomes" id="UP000693970"/>
    </source>
</evidence>
<feature type="region of interest" description="Disordered" evidence="1">
    <location>
        <begin position="48"/>
        <end position="78"/>
    </location>
</feature>
<organism evidence="2 3">
    <name type="scientific">Nitzschia inconspicua</name>
    <dbReference type="NCBI Taxonomy" id="303405"/>
    <lineage>
        <taxon>Eukaryota</taxon>
        <taxon>Sar</taxon>
        <taxon>Stramenopiles</taxon>
        <taxon>Ochrophyta</taxon>
        <taxon>Bacillariophyta</taxon>
        <taxon>Bacillariophyceae</taxon>
        <taxon>Bacillariophycidae</taxon>
        <taxon>Bacillariales</taxon>
        <taxon>Bacillariaceae</taxon>
        <taxon>Nitzschia</taxon>
    </lineage>
</organism>
<dbReference type="AlphaFoldDB" id="A0A9K3LEL2"/>
<gene>
    <name evidence="2" type="ORF">IV203_035796</name>
</gene>
<name>A0A9K3LEL2_9STRA</name>
<sequence length="365" mass="40629">MTTPRTISSPQQDLGLSSSDSKSVGLPKQAHPTAAAFFAALDEQHERVKRGEEKLLSSDSDTQKKQHHRQQQRPVSASLQKKVQCVGWRNRHSQDDFYPVQIGDYNFTVQQLQRGEVEGTYGTGATVWPAALVMMKYMERHAETLVKGRCVVDLGSGTGVTSVAAAILGAAFVACTDGEESVVQLERDNIRHAAREINRRTQSNISDCSYDSNVVATIAGCPVAVQKYWWGKDDPPKIPLTVDGAVANCDLVLVADCVLPKLYPIAPLVLAIDDCLVRTANAADNDGRDDSSFSPRQKQPCAILSYEHRYYPDYDPREKFRELATERNLQVHTVPMGDMHPIYSVEDIELWIVTRKTQFEDDVYS</sequence>
<dbReference type="OrthoDB" id="413520at2759"/>
<comment type="caution">
    <text evidence="2">The sequence shown here is derived from an EMBL/GenBank/DDBJ whole genome shotgun (WGS) entry which is preliminary data.</text>
</comment>
<dbReference type="Proteomes" id="UP000693970">
    <property type="component" value="Unassembled WGS sequence"/>
</dbReference>
<feature type="compositionally biased region" description="Polar residues" evidence="1">
    <location>
        <begin position="1"/>
        <end position="22"/>
    </location>
</feature>
<dbReference type="InterPro" id="IPR019410">
    <property type="entry name" value="Methyltransf_16"/>
</dbReference>
<dbReference type="EMBL" id="JAGRRH010000013">
    <property type="protein sequence ID" value="KAG7360697.1"/>
    <property type="molecule type" value="Genomic_DNA"/>
</dbReference>
<keyword evidence="3" id="KW-1185">Reference proteome</keyword>
<keyword evidence="2" id="KW-0489">Methyltransferase</keyword>
<evidence type="ECO:0000256" key="1">
    <source>
        <dbReference type="SAM" id="MobiDB-lite"/>
    </source>
</evidence>
<dbReference type="Pfam" id="PF10294">
    <property type="entry name" value="Methyltransf_16"/>
    <property type="match status" value="1"/>
</dbReference>
<reference evidence="2" key="1">
    <citation type="journal article" date="2021" name="Sci. Rep.">
        <title>Diploid genomic architecture of Nitzschia inconspicua, an elite biomass production diatom.</title>
        <authorList>
            <person name="Oliver A."/>
            <person name="Podell S."/>
            <person name="Pinowska A."/>
            <person name="Traller J.C."/>
            <person name="Smith S.R."/>
            <person name="McClure R."/>
            <person name="Beliaev A."/>
            <person name="Bohutskyi P."/>
            <person name="Hill E.A."/>
            <person name="Rabines A."/>
            <person name="Zheng H."/>
            <person name="Allen L.Z."/>
            <person name="Kuo A."/>
            <person name="Grigoriev I.V."/>
            <person name="Allen A.E."/>
            <person name="Hazlebeck D."/>
            <person name="Allen E.E."/>
        </authorList>
    </citation>
    <scope>NUCLEOTIDE SEQUENCE</scope>
    <source>
        <strain evidence="2">Hildebrandi</strain>
    </source>
</reference>
<reference evidence="2" key="2">
    <citation type="submission" date="2021-04" db="EMBL/GenBank/DDBJ databases">
        <authorList>
            <person name="Podell S."/>
        </authorList>
    </citation>
    <scope>NUCLEOTIDE SEQUENCE</scope>
    <source>
        <strain evidence="2">Hildebrandi</strain>
    </source>
</reference>
<keyword evidence="2" id="KW-0808">Transferase</keyword>
<feature type="region of interest" description="Disordered" evidence="1">
    <location>
        <begin position="1"/>
        <end position="29"/>
    </location>
</feature>
<evidence type="ECO:0000313" key="2">
    <source>
        <dbReference type="EMBL" id="KAG7360697.1"/>
    </source>
</evidence>
<feature type="compositionally biased region" description="Basic and acidic residues" evidence="1">
    <location>
        <begin position="48"/>
        <end position="64"/>
    </location>
</feature>
<dbReference type="GO" id="GO:0032259">
    <property type="term" value="P:methylation"/>
    <property type="evidence" value="ECO:0007669"/>
    <property type="project" value="UniProtKB-KW"/>
</dbReference>
<dbReference type="GO" id="GO:0008168">
    <property type="term" value="F:methyltransferase activity"/>
    <property type="evidence" value="ECO:0007669"/>
    <property type="project" value="UniProtKB-KW"/>
</dbReference>
<protein>
    <submittedName>
        <fullName evidence="2">Lysine methyltransferase</fullName>
    </submittedName>
</protein>
<proteinExistence type="predicted"/>